<dbReference type="OrthoDB" id="103324at2"/>
<dbReference type="GO" id="GO:0071949">
    <property type="term" value="F:FAD binding"/>
    <property type="evidence" value="ECO:0007669"/>
    <property type="project" value="InterPro"/>
</dbReference>
<feature type="domain" description="FAD-binding" evidence="1">
    <location>
        <begin position="2"/>
        <end position="317"/>
    </location>
</feature>
<evidence type="ECO:0000259" key="1">
    <source>
        <dbReference type="Pfam" id="PF01494"/>
    </source>
</evidence>
<keyword evidence="3" id="KW-1185">Reference proteome</keyword>
<dbReference type="EMBL" id="VFPP01000001">
    <property type="protein sequence ID" value="TQM85433.1"/>
    <property type="molecule type" value="Genomic_DNA"/>
</dbReference>
<dbReference type="AlphaFoldDB" id="A0A543JRF8"/>
<dbReference type="Proteomes" id="UP000316628">
    <property type="component" value="Unassembled WGS sequence"/>
</dbReference>
<dbReference type="Gene3D" id="3.50.50.60">
    <property type="entry name" value="FAD/NAD(P)-binding domain"/>
    <property type="match status" value="1"/>
</dbReference>
<evidence type="ECO:0000313" key="3">
    <source>
        <dbReference type="Proteomes" id="UP000316628"/>
    </source>
</evidence>
<dbReference type="Pfam" id="PF01494">
    <property type="entry name" value="FAD_binding_3"/>
    <property type="match status" value="1"/>
</dbReference>
<dbReference type="PRINTS" id="PR00420">
    <property type="entry name" value="RNGMNOXGNASE"/>
</dbReference>
<organism evidence="2 3">
    <name type="scientific">Saccharothrix saharensis</name>
    <dbReference type="NCBI Taxonomy" id="571190"/>
    <lineage>
        <taxon>Bacteria</taxon>
        <taxon>Bacillati</taxon>
        <taxon>Actinomycetota</taxon>
        <taxon>Actinomycetes</taxon>
        <taxon>Pseudonocardiales</taxon>
        <taxon>Pseudonocardiaceae</taxon>
        <taxon>Saccharothrix</taxon>
    </lineage>
</organism>
<comment type="caution">
    <text evidence="2">The sequence shown here is derived from an EMBL/GenBank/DDBJ whole genome shotgun (WGS) entry which is preliminary data.</text>
</comment>
<dbReference type="PANTHER" id="PTHR42685:SF22">
    <property type="entry name" value="CONDITIONED MEDIUM FACTOR RECEPTOR 1"/>
    <property type="match status" value="1"/>
</dbReference>
<dbReference type="RefSeq" id="WP_141983473.1">
    <property type="nucleotide sequence ID" value="NZ_VFPP01000001.1"/>
</dbReference>
<gene>
    <name evidence="2" type="ORF">FHX81_7914</name>
</gene>
<dbReference type="PANTHER" id="PTHR42685">
    <property type="entry name" value="GERANYLGERANYL DIPHOSPHATE REDUCTASE"/>
    <property type="match status" value="1"/>
</dbReference>
<sequence length="393" mass="41965">MYDAVVVGARVAGAATALLLARRGYRVLLLDRARFPSDTMSTLYIQQPGVARLARWGVLDAITSSGAPRLDTVTYTVGDVRLHGRTPWFEGVDSAYGPRRHVLDQALVDAAVAAGAEFSDGSSVRELLSDGDAVTGVRFRAPSGAEVAAPAHLVVGADGMRSRVAELVAAPTEVEDPRLSCVYYSLWTGLDTGFGFHERTGHWVATIPTHDGATVLATYFTQDRFDEVRADPRAAHLDALATTAGEVFEQLAGGEQVGRLVGTGDQRNFFRRAAGRGWALVGDAGHHRDTITAQGISNAFLQAELLADALGDGLRDPGARAAGLRAWAARRDDELVESYHGTLRLARLEVTDARLAMLRAIAADPALTSGYFAVVAGIMPMEDLLTEELLDSI</sequence>
<dbReference type="InterPro" id="IPR050407">
    <property type="entry name" value="Geranylgeranyl_reductase"/>
</dbReference>
<dbReference type="InterPro" id="IPR002938">
    <property type="entry name" value="FAD-bd"/>
</dbReference>
<name>A0A543JRF8_9PSEU</name>
<dbReference type="InterPro" id="IPR036188">
    <property type="entry name" value="FAD/NAD-bd_sf"/>
</dbReference>
<dbReference type="SUPFAM" id="SSF51905">
    <property type="entry name" value="FAD/NAD(P)-binding domain"/>
    <property type="match status" value="1"/>
</dbReference>
<accession>A0A543JRF8</accession>
<proteinExistence type="predicted"/>
<protein>
    <submittedName>
        <fullName evidence="2">2-polyprenyl-6-methoxyphenol hydroxylase-like FAD-dependent oxidoreductase</fullName>
    </submittedName>
</protein>
<evidence type="ECO:0000313" key="2">
    <source>
        <dbReference type="EMBL" id="TQM85433.1"/>
    </source>
</evidence>
<reference evidence="2 3" key="1">
    <citation type="submission" date="2019-06" db="EMBL/GenBank/DDBJ databases">
        <title>Sequencing the genomes of 1000 actinobacteria strains.</title>
        <authorList>
            <person name="Klenk H.-P."/>
        </authorList>
    </citation>
    <scope>NUCLEOTIDE SEQUENCE [LARGE SCALE GENOMIC DNA]</scope>
    <source>
        <strain evidence="2 3">DSM 45456</strain>
    </source>
</reference>